<accession>A0ABR7NGV7</accession>
<evidence type="ECO:0000313" key="3">
    <source>
        <dbReference type="Proteomes" id="UP000658131"/>
    </source>
</evidence>
<dbReference type="EMBL" id="JACRTB010000001">
    <property type="protein sequence ID" value="MBC8574933.1"/>
    <property type="molecule type" value="Genomic_DNA"/>
</dbReference>
<reference evidence="2 3" key="1">
    <citation type="submission" date="2020-08" db="EMBL/GenBank/DDBJ databases">
        <title>Genome public.</title>
        <authorList>
            <person name="Liu C."/>
            <person name="Sun Q."/>
        </authorList>
    </citation>
    <scope>NUCLEOTIDE SEQUENCE [LARGE SCALE GENOMIC DNA]</scope>
    <source>
        <strain evidence="2 3">BX1</strain>
    </source>
</reference>
<feature type="transmembrane region" description="Helical" evidence="1">
    <location>
        <begin position="12"/>
        <end position="31"/>
    </location>
</feature>
<keyword evidence="1" id="KW-0812">Transmembrane</keyword>
<keyword evidence="1" id="KW-1133">Transmembrane helix</keyword>
<proteinExistence type="predicted"/>
<keyword evidence="1" id="KW-0472">Membrane</keyword>
<dbReference type="SUPFAM" id="SSF53187">
    <property type="entry name" value="Zn-dependent exopeptidases"/>
    <property type="match status" value="1"/>
</dbReference>
<gene>
    <name evidence="2" type="ORF">H8717_00705</name>
</gene>
<sequence length="378" mass="42047">MKIEVKHNRICAGAFLVCMALIIVYLSGIFLSQRVEEQLYPSAGLSETKMLSDYYPDLKGSPVDTEVYIFRGKKPGASMLVLGNTHPTEPSAIVSTTIVLENAMVEEGTLYVIPRVNKSAMSHTDPQDATPLGIHIDTPNGQRYFRVGSRMTNPVHQWPDPDIYYHNAGQLLTGKETRNVDRTYPGRTDGNLTEKICYGIVELIKAEKIDMTIDTHEGPPEYPTIDVMIAHQNAMELAGTTALNLSLEDVEIRVDASPVNLHGFSHRELGDHTDTMAVLVETVNPVMGRLAGKKSEELMLEGRDKFYQYASENSDRLYTEYTAEGKPLNLRVARHVETIMQLAASYNEMDTGKRLEITGVPTYAEIMENGMGQYLGGK</sequence>
<protein>
    <submittedName>
        <fullName evidence="2">Succinylglutamate desuccinylase</fullName>
    </submittedName>
</protein>
<evidence type="ECO:0000256" key="1">
    <source>
        <dbReference type="SAM" id="Phobius"/>
    </source>
</evidence>
<dbReference type="RefSeq" id="WP_262398624.1">
    <property type="nucleotide sequence ID" value="NZ_JACRTB010000001.1"/>
</dbReference>
<dbReference type="Proteomes" id="UP000658131">
    <property type="component" value="Unassembled WGS sequence"/>
</dbReference>
<organism evidence="2 3">
    <name type="scientific">Yanshouia hominis</name>
    <dbReference type="NCBI Taxonomy" id="2763673"/>
    <lineage>
        <taxon>Bacteria</taxon>
        <taxon>Bacillati</taxon>
        <taxon>Bacillota</taxon>
        <taxon>Clostridia</taxon>
        <taxon>Eubacteriales</taxon>
        <taxon>Oscillospiraceae</taxon>
        <taxon>Yanshouia</taxon>
    </lineage>
</organism>
<comment type="caution">
    <text evidence="2">The sequence shown here is derived from an EMBL/GenBank/DDBJ whole genome shotgun (WGS) entry which is preliminary data.</text>
</comment>
<keyword evidence="3" id="KW-1185">Reference proteome</keyword>
<dbReference type="Gene3D" id="3.40.630.10">
    <property type="entry name" value="Zn peptidases"/>
    <property type="match status" value="1"/>
</dbReference>
<name>A0ABR7NGV7_9FIRM</name>
<evidence type="ECO:0000313" key="2">
    <source>
        <dbReference type="EMBL" id="MBC8574933.1"/>
    </source>
</evidence>